<accession>A0ACC2RYI0</accession>
<name>A0ACC2RYI0_9FUNG</name>
<gene>
    <name evidence="1" type="primary">AFG2_1</name>
    <name evidence="1" type="ORF">DSO57_1007597</name>
</gene>
<evidence type="ECO:0000313" key="1">
    <source>
        <dbReference type="EMBL" id="KAJ9055106.1"/>
    </source>
</evidence>
<dbReference type="EMBL" id="QTSX02006412">
    <property type="protein sequence ID" value="KAJ9055106.1"/>
    <property type="molecule type" value="Genomic_DNA"/>
</dbReference>
<reference evidence="1" key="1">
    <citation type="submission" date="2022-04" db="EMBL/GenBank/DDBJ databases">
        <title>Genome of the entomopathogenic fungus Entomophthora muscae.</title>
        <authorList>
            <person name="Elya C."/>
            <person name="Lovett B.R."/>
            <person name="Lee E."/>
            <person name="Macias A.M."/>
            <person name="Hajek A.E."/>
            <person name="De Bivort B.L."/>
            <person name="Kasson M.T."/>
            <person name="De Fine Licht H.H."/>
            <person name="Stajich J.E."/>
        </authorList>
    </citation>
    <scope>NUCLEOTIDE SEQUENCE</scope>
    <source>
        <strain evidence="1">Berkeley</strain>
    </source>
</reference>
<keyword evidence="2" id="KW-1185">Reference proteome</keyword>
<organism evidence="1 2">
    <name type="scientific">Entomophthora muscae</name>
    <dbReference type="NCBI Taxonomy" id="34485"/>
    <lineage>
        <taxon>Eukaryota</taxon>
        <taxon>Fungi</taxon>
        <taxon>Fungi incertae sedis</taxon>
        <taxon>Zoopagomycota</taxon>
        <taxon>Entomophthoromycotina</taxon>
        <taxon>Entomophthoromycetes</taxon>
        <taxon>Entomophthorales</taxon>
        <taxon>Entomophthoraceae</taxon>
        <taxon>Entomophthora</taxon>
    </lineage>
</organism>
<proteinExistence type="predicted"/>
<protein>
    <submittedName>
        <fullName evidence="1">AAA+-type ATPase</fullName>
    </submittedName>
</protein>
<evidence type="ECO:0000313" key="2">
    <source>
        <dbReference type="Proteomes" id="UP001165960"/>
    </source>
</evidence>
<dbReference type="Proteomes" id="UP001165960">
    <property type="component" value="Unassembled WGS sequence"/>
</dbReference>
<sequence>MELEWSHGFTAVSKPLSTTSTDSGTPPIRVYTLLGRFGTQASGSREKIEPYPPRQHRQCKISLSQMIALGLKTNQPVLIRRVAATTNTDQDNEFSKYTVATAWPSFDHGPESLQASAHLLRNCGAAQGSQVQIARMDVSCPKGFCLVSLSRLGLEPLSTLSLSGSELAELIPYVSQLLGSLEFVCLNNTLDISVAGKPVRFRVTSLEGTHEEASIKLSHHSGMYGVGRFIPGTTKVMLEHRPEAPVHDANAGYVNIGGLKSQTAELQSVLKLVMGEDIFSEYGLTPPRGVLLYGPPGTGKTLVAKAAAHTAGATPFLVSAPELVSRYVGETEQKIKNLFTRAQEAQPSVICFDEIDSLCPQRDKSQSELEKRTVATLLTLMDGISQKNCKLLVIGTTNRPNAIDPALRRPGRFDLEIEIGIPGVDDRLDILAKLLAATPNTLSQADLEAVSGKAHGYVGADLAALVKEAGLLAIRRSIKSDENVCICNQDIEAAFNHIQPSAMREVAVQVPKVYWSEIGGHGHIRQKLQEAVEWPLKRPEVFQRLGIRPPRGVLLYGPPGCSKTLMAKALATEAGVNFLLVKGPELFNQYVGESEKAVQEIFRKARAASPAIIFLDEIDALTVRRGNTSSVAERVLAQFLTEMDGINALNNVTVVGATNRPDIIDPALLRPGRIDRILYVGAPDNTTRKEILAIQRQKMPFAPDVDLDWLVGETQGCSGAEMVGLCQDAALAALERDIHSDQILRKDFQMCLDRGLTRGITQEMLDFFHDFQTKSNLVSV</sequence>
<comment type="caution">
    <text evidence="1">The sequence shown here is derived from an EMBL/GenBank/DDBJ whole genome shotgun (WGS) entry which is preliminary data.</text>
</comment>